<evidence type="ECO:0000256" key="1">
    <source>
        <dbReference type="ARBA" id="ARBA00004370"/>
    </source>
</evidence>
<evidence type="ECO:0000313" key="12">
    <source>
        <dbReference type="EMBL" id="CAD8082340.1"/>
    </source>
</evidence>
<sequence>MFVPETLTIQQSPHHQFQTIDQSQQQINQFETIQFGQMKKSAKIVPELKMRKIYLLKDKLRNKHVWIEIQINEYRQQDSIIPDETKFCRICLCDDGNSTLIRPCNCKGSLRFIHENCLKVWILEKQGIEQVYKNDIDCEVCHTKFQMETKFLNKKQLRMLQKAPKARICCWGIEIIVTLGIIGTIIALIFQIINGNLEPLLLAGTTVLFIIMLLVISLVYVSCIDQVTVEVLDPWRILDVQGESESKSISIIELDNQNKQTIQTINHNEERNDMRYSTINVVQIQS</sequence>
<organism evidence="12 13">
    <name type="scientific">Paramecium primaurelia</name>
    <dbReference type="NCBI Taxonomy" id="5886"/>
    <lineage>
        <taxon>Eukaryota</taxon>
        <taxon>Sar</taxon>
        <taxon>Alveolata</taxon>
        <taxon>Ciliophora</taxon>
        <taxon>Intramacronucleata</taxon>
        <taxon>Oligohymenophorea</taxon>
        <taxon>Peniculida</taxon>
        <taxon>Parameciidae</taxon>
        <taxon>Paramecium</taxon>
    </lineage>
</organism>
<dbReference type="SMART" id="SM00744">
    <property type="entry name" value="RINGv"/>
    <property type="match status" value="1"/>
</dbReference>
<dbReference type="Proteomes" id="UP000688137">
    <property type="component" value="Unassembled WGS sequence"/>
</dbReference>
<evidence type="ECO:0000256" key="8">
    <source>
        <dbReference type="ARBA" id="ARBA00022989"/>
    </source>
</evidence>
<keyword evidence="4" id="KW-0479">Metal-binding</keyword>
<comment type="caution">
    <text evidence="12">The sequence shown here is derived from an EMBL/GenBank/DDBJ whole genome shotgun (WGS) entry which is preliminary data.</text>
</comment>
<proteinExistence type="predicted"/>
<dbReference type="InterPro" id="IPR011016">
    <property type="entry name" value="Znf_RING-CH"/>
</dbReference>
<keyword evidence="5" id="KW-0863">Zinc-finger</keyword>
<dbReference type="CDD" id="cd16495">
    <property type="entry name" value="RING_CH-C4HC3_MARCH"/>
    <property type="match status" value="1"/>
</dbReference>
<dbReference type="Pfam" id="PF12906">
    <property type="entry name" value="RINGv"/>
    <property type="match status" value="1"/>
</dbReference>
<evidence type="ECO:0000256" key="6">
    <source>
        <dbReference type="ARBA" id="ARBA00022786"/>
    </source>
</evidence>
<keyword evidence="9 10" id="KW-0472">Membrane</keyword>
<dbReference type="PROSITE" id="PS51292">
    <property type="entry name" value="ZF_RING_CH"/>
    <property type="match status" value="1"/>
</dbReference>
<feature type="domain" description="RING-CH-type" evidence="11">
    <location>
        <begin position="80"/>
        <end position="148"/>
    </location>
</feature>
<protein>
    <recommendedName>
        <fullName evidence="11">RING-CH-type domain-containing protein</fullName>
    </recommendedName>
</protein>
<feature type="transmembrane region" description="Helical" evidence="10">
    <location>
        <begin position="199"/>
        <end position="221"/>
    </location>
</feature>
<dbReference type="GO" id="GO:0016740">
    <property type="term" value="F:transferase activity"/>
    <property type="evidence" value="ECO:0007669"/>
    <property type="project" value="UniProtKB-KW"/>
</dbReference>
<reference evidence="12" key="1">
    <citation type="submission" date="2021-01" db="EMBL/GenBank/DDBJ databases">
        <authorList>
            <consortium name="Genoscope - CEA"/>
            <person name="William W."/>
        </authorList>
    </citation>
    <scope>NUCLEOTIDE SEQUENCE</scope>
</reference>
<comment type="subcellular location">
    <subcellularLocation>
        <location evidence="1">Membrane</location>
    </subcellularLocation>
</comment>
<evidence type="ECO:0000259" key="11">
    <source>
        <dbReference type="PROSITE" id="PS51292"/>
    </source>
</evidence>
<feature type="transmembrane region" description="Helical" evidence="10">
    <location>
        <begin position="168"/>
        <end position="193"/>
    </location>
</feature>
<dbReference type="PANTHER" id="PTHR46065:SF3">
    <property type="entry name" value="FI20425P1"/>
    <property type="match status" value="1"/>
</dbReference>
<dbReference type="GO" id="GO:0016020">
    <property type="term" value="C:membrane"/>
    <property type="evidence" value="ECO:0007669"/>
    <property type="project" value="UniProtKB-SubCell"/>
</dbReference>
<evidence type="ECO:0000256" key="4">
    <source>
        <dbReference type="ARBA" id="ARBA00022723"/>
    </source>
</evidence>
<keyword evidence="6" id="KW-0833">Ubl conjugation pathway</keyword>
<keyword evidence="7" id="KW-0862">Zinc</keyword>
<keyword evidence="13" id="KW-1185">Reference proteome</keyword>
<evidence type="ECO:0000256" key="3">
    <source>
        <dbReference type="ARBA" id="ARBA00022692"/>
    </source>
</evidence>
<gene>
    <name evidence="12" type="ORF">PPRIM_AZ9-3.1.T0670205</name>
</gene>
<accession>A0A8S1MQ92</accession>
<keyword evidence="8 10" id="KW-1133">Transmembrane helix</keyword>
<evidence type="ECO:0000313" key="13">
    <source>
        <dbReference type="Proteomes" id="UP000688137"/>
    </source>
</evidence>
<dbReference type="AlphaFoldDB" id="A0A8S1MQ92"/>
<dbReference type="GO" id="GO:0008270">
    <property type="term" value="F:zinc ion binding"/>
    <property type="evidence" value="ECO:0007669"/>
    <property type="project" value="UniProtKB-KW"/>
</dbReference>
<evidence type="ECO:0000256" key="5">
    <source>
        <dbReference type="ARBA" id="ARBA00022771"/>
    </source>
</evidence>
<keyword evidence="2" id="KW-0808">Transferase</keyword>
<dbReference type="PANTHER" id="PTHR46065">
    <property type="entry name" value="E3 UBIQUITIN-PROTEIN LIGASE MARCH 2/3 FAMILY MEMBER"/>
    <property type="match status" value="1"/>
</dbReference>
<dbReference type="OMA" id="RFIHENC"/>
<keyword evidence="3 10" id="KW-0812">Transmembrane</keyword>
<dbReference type="EMBL" id="CAJJDM010000070">
    <property type="protein sequence ID" value="CAD8082340.1"/>
    <property type="molecule type" value="Genomic_DNA"/>
</dbReference>
<evidence type="ECO:0000256" key="9">
    <source>
        <dbReference type="ARBA" id="ARBA00023136"/>
    </source>
</evidence>
<name>A0A8S1MQ92_PARPR</name>
<evidence type="ECO:0000256" key="7">
    <source>
        <dbReference type="ARBA" id="ARBA00022833"/>
    </source>
</evidence>
<evidence type="ECO:0000256" key="10">
    <source>
        <dbReference type="SAM" id="Phobius"/>
    </source>
</evidence>
<evidence type="ECO:0000256" key="2">
    <source>
        <dbReference type="ARBA" id="ARBA00022679"/>
    </source>
</evidence>